<keyword evidence="11 12" id="KW-0472">Membrane</keyword>
<keyword evidence="3" id="KW-0813">Transport</keyword>
<dbReference type="PIRSF" id="PIRSF006247">
    <property type="entry name" value="TrkH"/>
    <property type="match status" value="1"/>
</dbReference>
<evidence type="ECO:0000256" key="5">
    <source>
        <dbReference type="ARBA" id="ARBA00022519"/>
    </source>
</evidence>
<evidence type="ECO:0000256" key="3">
    <source>
        <dbReference type="ARBA" id="ARBA00022448"/>
    </source>
</evidence>
<evidence type="ECO:0000256" key="12">
    <source>
        <dbReference type="SAM" id="Phobius"/>
    </source>
</evidence>
<organism evidence="13 14">
    <name type="scientific">Peptoniphilus olsenii</name>
    <dbReference type="NCBI Taxonomy" id="411570"/>
    <lineage>
        <taxon>Bacteria</taxon>
        <taxon>Bacillati</taxon>
        <taxon>Bacillota</taxon>
        <taxon>Tissierellia</taxon>
        <taxon>Tissierellales</taxon>
        <taxon>Peptoniphilaceae</taxon>
        <taxon>Peptoniphilus</taxon>
    </lineage>
</organism>
<evidence type="ECO:0000256" key="6">
    <source>
        <dbReference type="ARBA" id="ARBA00022538"/>
    </source>
</evidence>
<dbReference type="RefSeq" id="WP_354368192.1">
    <property type="nucleotide sequence ID" value="NZ_JBEPMA010000006.1"/>
</dbReference>
<keyword evidence="14" id="KW-1185">Reference proteome</keyword>
<evidence type="ECO:0000256" key="8">
    <source>
        <dbReference type="ARBA" id="ARBA00022958"/>
    </source>
</evidence>
<evidence type="ECO:0000256" key="4">
    <source>
        <dbReference type="ARBA" id="ARBA00022475"/>
    </source>
</evidence>
<evidence type="ECO:0000256" key="9">
    <source>
        <dbReference type="ARBA" id="ARBA00022989"/>
    </source>
</evidence>
<gene>
    <name evidence="13" type="ORF">ABID14_001224</name>
</gene>
<evidence type="ECO:0000256" key="10">
    <source>
        <dbReference type="ARBA" id="ARBA00023065"/>
    </source>
</evidence>
<keyword evidence="9 12" id="KW-1133">Transmembrane helix</keyword>
<feature type="transmembrane region" description="Helical" evidence="12">
    <location>
        <begin position="12"/>
        <end position="31"/>
    </location>
</feature>
<dbReference type="InterPro" id="IPR003445">
    <property type="entry name" value="Cat_transpt"/>
</dbReference>
<keyword evidence="6" id="KW-0633">Potassium transport</keyword>
<comment type="subcellular location">
    <subcellularLocation>
        <location evidence="1">Cell inner membrane</location>
        <topology evidence="1">Multi-pass membrane protein</topology>
    </subcellularLocation>
</comment>
<keyword evidence="5" id="KW-0997">Cell inner membrane</keyword>
<dbReference type="Pfam" id="PF02386">
    <property type="entry name" value="TrkH"/>
    <property type="match status" value="1"/>
</dbReference>
<feature type="transmembrane region" description="Helical" evidence="12">
    <location>
        <begin position="37"/>
        <end position="56"/>
    </location>
</feature>
<reference evidence="13 14" key="1">
    <citation type="submission" date="2024-06" db="EMBL/GenBank/DDBJ databases">
        <title>Genomic Encyclopedia of Type Strains, Phase IV (KMG-IV): sequencing the most valuable type-strain genomes for metagenomic binning, comparative biology and taxonomic classification.</title>
        <authorList>
            <person name="Goeker M."/>
        </authorList>
    </citation>
    <scope>NUCLEOTIDE SEQUENCE [LARGE SCALE GENOMIC DNA]</scope>
    <source>
        <strain evidence="13 14">DSM 21460</strain>
    </source>
</reference>
<feature type="transmembrane region" description="Helical" evidence="12">
    <location>
        <begin position="329"/>
        <end position="357"/>
    </location>
</feature>
<evidence type="ECO:0000256" key="7">
    <source>
        <dbReference type="ARBA" id="ARBA00022692"/>
    </source>
</evidence>
<keyword evidence="10" id="KW-0406">Ion transport</keyword>
<name>A0ABV2J9W2_9FIRM</name>
<feature type="transmembrane region" description="Helical" evidence="12">
    <location>
        <begin position="232"/>
        <end position="255"/>
    </location>
</feature>
<dbReference type="PANTHER" id="PTHR32024">
    <property type="entry name" value="TRK SYSTEM POTASSIUM UPTAKE PROTEIN TRKG-RELATED"/>
    <property type="match status" value="1"/>
</dbReference>
<sequence>MNHKLISKILGLILIIETAFMIPSLILGLVYDDGSARGFIISMALAIIIGLILVNIKIDKRSLSPTDGIMIVTVTWVAVSIIGALPLFIGTAMTYIDSLFEIVSGFTTTGASVISEIEEFPKSIILWRSTTHWIGGMGILVFTVGLLPKLGVGGFQIYKAESPGPVSGKIESRISQSSQRLYIIYLIITLILFIFLKIAGMSFFDSIVHTFGVVGTGGFSSQNDSFMSYSGYAIPIIMSVFMFMCATNFQVYALLSKKKFKEIFMSSEIKFWFIFIAFVIIAIALNLYKEGYGTIGESLRDSAFQVTSISSTSGFANSDYDLWPNFSRFLLLVCMIFGGCAGSTGGGVKIVRISVLLKLISREMKKATHPKAVLPIRSNGKNVDDNIVLGISAYLGIYFIIALFSTAIVASSGRDILTSFSSVATTLSNVGPGFGDIGPTKNFAFYSDFYKIYFSILMLLGRLEFFTIMGLFAPRYRKKGAFN</sequence>
<evidence type="ECO:0000256" key="2">
    <source>
        <dbReference type="ARBA" id="ARBA00009137"/>
    </source>
</evidence>
<comment type="similarity">
    <text evidence="2">Belongs to the TrkH potassium transport family.</text>
</comment>
<feature type="transmembrane region" description="Helical" evidence="12">
    <location>
        <begin position="387"/>
        <end position="410"/>
    </location>
</feature>
<evidence type="ECO:0000256" key="1">
    <source>
        <dbReference type="ARBA" id="ARBA00004429"/>
    </source>
</evidence>
<evidence type="ECO:0000313" key="13">
    <source>
        <dbReference type="EMBL" id="MET3617590.1"/>
    </source>
</evidence>
<dbReference type="PANTHER" id="PTHR32024:SF2">
    <property type="entry name" value="TRK SYSTEM POTASSIUM UPTAKE PROTEIN TRKG-RELATED"/>
    <property type="match status" value="1"/>
</dbReference>
<feature type="transmembrane region" description="Helical" evidence="12">
    <location>
        <begin position="452"/>
        <end position="473"/>
    </location>
</feature>
<feature type="transmembrane region" description="Helical" evidence="12">
    <location>
        <begin position="133"/>
        <end position="152"/>
    </location>
</feature>
<proteinExistence type="inferred from homology"/>
<dbReference type="EMBL" id="JBEPMA010000006">
    <property type="protein sequence ID" value="MET3617590.1"/>
    <property type="molecule type" value="Genomic_DNA"/>
</dbReference>
<feature type="transmembrane region" description="Helical" evidence="12">
    <location>
        <begin position="182"/>
        <end position="204"/>
    </location>
</feature>
<keyword evidence="7 12" id="KW-0812">Transmembrane</keyword>
<keyword evidence="4" id="KW-1003">Cell membrane</keyword>
<dbReference type="InterPro" id="IPR004772">
    <property type="entry name" value="TrkH"/>
</dbReference>
<evidence type="ECO:0000313" key="14">
    <source>
        <dbReference type="Proteomes" id="UP001549162"/>
    </source>
</evidence>
<accession>A0ABV2J9W2</accession>
<evidence type="ECO:0000256" key="11">
    <source>
        <dbReference type="ARBA" id="ARBA00023136"/>
    </source>
</evidence>
<comment type="caution">
    <text evidence="13">The sequence shown here is derived from an EMBL/GenBank/DDBJ whole genome shotgun (WGS) entry which is preliminary data.</text>
</comment>
<dbReference type="Proteomes" id="UP001549162">
    <property type="component" value="Unassembled WGS sequence"/>
</dbReference>
<feature type="transmembrane region" description="Helical" evidence="12">
    <location>
        <begin position="271"/>
        <end position="288"/>
    </location>
</feature>
<keyword evidence="8" id="KW-0630">Potassium</keyword>
<feature type="transmembrane region" description="Helical" evidence="12">
    <location>
        <begin position="68"/>
        <end position="89"/>
    </location>
</feature>
<protein>
    <submittedName>
        <fullName evidence="13">Trk system potassium uptake protein TrkH</fullName>
    </submittedName>
</protein>